<dbReference type="EMBL" id="KB446545">
    <property type="protein sequence ID" value="EME39160.1"/>
    <property type="molecule type" value="Genomic_DNA"/>
</dbReference>
<dbReference type="OMA" id="WCYYALL"/>
<evidence type="ECO:0000313" key="4">
    <source>
        <dbReference type="Proteomes" id="UP000016933"/>
    </source>
</evidence>
<feature type="signal peptide" evidence="2">
    <location>
        <begin position="1"/>
        <end position="21"/>
    </location>
</feature>
<proteinExistence type="predicted"/>
<feature type="chain" id="PRO_5004029916" evidence="2">
    <location>
        <begin position="22"/>
        <end position="494"/>
    </location>
</feature>
<feature type="region of interest" description="Disordered" evidence="1">
    <location>
        <begin position="442"/>
        <end position="464"/>
    </location>
</feature>
<name>M2YJT1_DOTSN</name>
<evidence type="ECO:0000256" key="2">
    <source>
        <dbReference type="SAM" id="SignalP"/>
    </source>
</evidence>
<organism evidence="3 4">
    <name type="scientific">Dothistroma septosporum (strain NZE10 / CBS 128990)</name>
    <name type="common">Red band needle blight fungus</name>
    <name type="synonym">Mycosphaerella pini</name>
    <dbReference type="NCBI Taxonomy" id="675120"/>
    <lineage>
        <taxon>Eukaryota</taxon>
        <taxon>Fungi</taxon>
        <taxon>Dikarya</taxon>
        <taxon>Ascomycota</taxon>
        <taxon>Pezizomycotina</taxon>
        <taxon>Dothideomycetes</taxon>
        <taxon>Dothideomycetidae</taxon>
        <taxon>Mycosphaerellales</taxon>
        <taxon>Mycosphaerellaceae</taxon>
        <taxon>Dothistroma</taxon>
    </lineage>
</organism>
<protein>
    <submittedName>
        <fullName evidence="3">Uncharacterized protein</fullName>
    </submittedName>
</protein>
<gene>
    <name evidence="3" type="ORF">DOTSEDRAFT_83018</name>
</gene>
<dbReference type="HOGENOM" id="CLU_552094_0_0_1"/>
<accession>M2YJT1</accession>
<evidence type="ECO:0000256" key="1">
    <source>
        <dbReference type="SAM" id="MobiDB-lite"/>
    </source>
</evidence>
<dbReference type="OrthoDB" id="3650392at2759"/>
<dbReference type="Proteomes" id="UP000016933">
    <property type="component" value="Unassembled WGS sequence"/>
</dbReference>
<reference evidence="4" key="1">
    <citation type="journal article" date="2012" name="PLoS Genet.">
        <title>The genomes of the fungal plant pathogens Cladosporium fulvum and Dothistroma septosporum reveal adaptation to different hosts and lifestyles but also signatures of common ancestry.</title>
        <authorList>
            <person name="de Wit P.J.G.M."/>
            <person name="van der Burgt A."/>
            <person name="Oekmen B."/>
            <person name="Stergiopoulos I."/>
            <person name="Abd-Elsalam K.A."/>
            <person name="Aerts A.L."/>
            <person name="Bahkali A.H."/>
            <person name="Beenen H.G."/>
            <person name="Chettri P."/>
            <person name="Cox M.P."/>
            <person name="Datema E."/>
            <person name="de Vries R.P."/>
            <person name="Dhillon B."/>
            <person name="Ganley A.R."/>
            <person name="Griffiths S.A."/>
            <person name="Guo Y."/>
            <person name="Hamelin R.C."/>
            <person name="Henrissat B."/>
            <person name="Kabir M.S."/>
            <person name="Jashni M.K."/>
            <person name="Kema G."/>
            <person name="Klaubauf S."/>
            <person name="Lapidus A."/>
            <person name="Levasseur A."/>
            <person name="Lindquist E."/>
            <person name="Mehrabi R."/>
            <person name="Ohm R.A."/>
            <person name="Owen T.J."/>
            <person name="Salamov A."/>
            <person name="Schwelm A."/>
            <person name="Schijlen E."/>
            <person name="Sun H."/>
            <person name="van den Burg H.A."/>
            <person name="van Ham R.C.H.J."/>
            <person name="Zhang S."/>
            <person name="Goodwin S.B."/>
            <person name="Grigoriev I.V."/>
            <person name="Collemare J."/>
            <person name="Bradshaw R.E."/>
        </authorList>
    </citation>
    <scope>NUCLEOTIDE SEQUENCE [LARGE SCALE GENOMIC DNA]</scope>
    <source>
        <strain evidence="4">NZE10 / CBS 128990</strain>
    </source>
</reference>
<feature type="compositionally biased region" description="Low complexity" evidence="1">
    <location>
        <begin position="443"/>
        <end position="456"/>
    </location>
</feature>
<keyword evidence="2" id="KW-0732">Signal</keyword>
<reference evidence="3 4" key="2">
    <citation type="journal article" date="2012" name="PLoS Pathog.">
        <title>Diverse lifestyles and strategies of plant pathogenesis encoded in the genomes of eighteen Dothideomycetes fungi.</title>
        <authorList>
            <person name="Ohm R.A."/>
            <person name="Feau N."/>
            <person name="Henrissat B."/>
            <person name="Schoch C.L."/>
            <person name="Horwitz B.A."/>
            <person name="Barry K.W."/>
            <person name="Condon B.J."/>
            <person name="Copeland A.C."/>
            <person name="Dhillon B."/>
            <person name="Glaser F."/>
            <person name="Hesse C.N."/>
            <person name="Kosti I."/>
            <person name="LaButti K."/>
            <person name="Lindquist E.A."/>
            <person name="Lucas S."/>
            <person name="Salamov A.A."/>
            <person name="Bradshaw R.E."/>
            <person name="Ciuffetti L."/>
            <person name="Hamelin R.C."/>
            <person name="Kema G.H.J."/>
            <person name="Lawrence C."/>
            <person name="Scott J.A."/>
            <person name="Spatafora J.W."/>
            <person name="Turgeon B.G."/>
            <person name="de Wit P.J.G.M."/>
            <person name="Zhong S."/>
            <person name="Goodwin S.B."/>
            <person name="Grigoriev I.V."/>
        </authorList>
    </citation>
    <scope>NUCLEOTIDE SEQUENCE [LARGE SCALE GENOMIC DNA]</scope>
    <source>
        <strain evidence="4">NZE10 / CBS 128990</strain>
    </source>
</reference>
<evidence type="ECO:0000313" key="3">
    <source>
        <dbReference type="EMBL" id="EME39160.1"/>
    </source>
</evidence>
<dbReference type="AlphaFoldDB" id="M2YJT1"/>
<sequence>MAGAYSSGMVIPLALAAVGYASPVHFQDADVVATPSNATSSAIPGSDDGLNITDGLERRMNQPADDALIHQYEVRGRTLLTDFMLANVDQYARLMTAATGGFDDPHRGGWQRGGTGDTGDYATGAVIAGRLKQAWTVDPVGSHEGALAIVHDALACLDVGDGLNFADKNRRALDLGMFPNGPNFEVLQRQNLQFETFPAVPVLDPATHTLRPRRRLAATAAVYDMVFNVVDGVIVAKASTSPHQAAARAGRQIGNGPRVQTWSDVAWWTWMDLKRVRGRGIQSIVVGSEPRPKNVWQLDNKYPWANENHLSEALRGLLNYIVVEAVEAPDSRRIFERCMVVPRANGDESPTYFIGSWCYYALLAIPEVQDLVQFLAQHKLQATLGHKVLESVRLFPLDASLTLVWAVTDAGKDVTQILSQAESTWLPAQLLNSHLTNIPNMPSRGSGFSEGSSSRRPAGAEYDSQQYGVDPTFQEPLWENLVLPNAPRARHNYH</sequence>
<keyword evidence="4" id="KW-1185">Reference proteome</keyword>